<accession>W1P6W7</accession>
<dbReference type="PANTHER" id="PTHR35465:SF1">
    <property type="entry name" value="PHOSPHATIDYLINOSITOL-GLYCAN BIOSYNTHESIS CLASS X PROTEIN"/>
    <property type="match status" value="1"/>
</dbReference>
<evidence type="ECO:0000313" key="2">
    <source>
        <dbReference type="EMBL" id="ERN03424.1"/>
    </source>
</evidence>
<keyword evidence="1" id="KW-1133">Transmembrane helix</keyword>
<keyword evidence="1" id="KW-0472">Membrane</keyword>
<keyword evidence="3" id="KW-1185">Reference proteome</keyword>
<organism evidence="2 3">
    <name type="scientific">Amborella trichopoda</name>
    <dbReference type="NCBI Taxonomy" id="13333"/>
    <lineage>
        <taxon>Eukaryota</taxon>
        <taxon>Viridiplantae</taxon>
        <taxon>Streptophyta</taxon>
        <taxon>Embryophyta</taxon>
        <taxon>Tracheophyta</taxon>
        <taxon>Spermatophyta</taxon>
        <taxon>Magnoliopsida</taxon>
        <taxon>Amborellales</taxon>
        <taxon>Amborellaceae</taxon>
        <taxon>Amborella</taxon>
    </lineage>
</organism>
<evidence type="ECO:0000256" key="1">
    <source>
        <dbReference type="SAM" id="Phobius"/>
    </source>
</evidence>
<dbReference type="eggNOG" id="ENOG502RZHT">
    <property type="taxonomic scope" value="Eukaryota"/>
</dbReference>
<protein>
    <submittedName>
        <fullName evidence="2">Uncharacterized protein</fullName>
    </submittedName>
</protein>
<dbReference type="EMBL" id="KI394358">
    <property type="protein sequence ID" value="ERN03424.1"/>
    <property type="molecule type" value="Genomic_DNA"/>
</dbReference>
<feature type="transmembrane region" description="Helical" evidence="1">
    <location>
        <begin position="119"/>
        <end position="140"/>
    </location>
</feature>
<dbReference type="Proteomes" id="UP000017836">
    <property type="component" value="Unassembled WGS sequence"/>
</dbReference>
<name>W1P6W7_AMBTC</name>
<proteinExistence type="predicted"/>
<dbReference type="OMA" id="DQGGMYV"/>
<keyword evidence="1" id="KW-0812">Transmembrane</keyword>
<dbReference type="Gramene" id="ERN03424">
    <property type="protein sequence ID" value="ERN03424"/>
    <property type="gene ID" value="AMTR_s00003p00261600"/>
</dbReference>
<gene>
    <name evidence="2" type="ORF">AMTR_s00003p00261600</name>
</gene>
<reference evidence="3" key="1">
    <citation type="journal article" date="2013" name="Science">
        <title>The Amborella genome and the evolution of flowering plants.</title>
        <authorList>
            <consortium name="Amborella Genome Project"/>
        </authorList>
    </citation>
    <scope>NUCLEOTIDE SEQUENCE [LARGE SCALE GENOMIC DNA]</scope>
</reference>
<dbReference type="PANTHER" id="PTHR35465">
    <property type="entry name" value="CAVEOLIN-1 PROTEIN"/>
    <property type="match status" value="1"/>
</dbReference>
<dbReference type="AlphaFoldDB" id="W1P6W7"/>
<sequence length="161" mass="17694">MDITLLSVGIELLRETLPLQGGCRLYELQGLKPSLCFSMELRRDKKKQSLKNGRKLLNTEKLIFEAGSHVLEIPGETKIFVLVSIQPEGIVAKPNAQERQFAMFNIVCDELSFGIPHNAWPVGILVILCIAFAFVIPRFLPSGLLSEQSGSVLGSSATKAL</sequence>
<evidence type="ECO:0000313" key="3">
    <source>
        <dbReference type="Proteomes" id="UP000017836"/>
    </source>
</evidence>
<dbReference type="HOGENOM" id="CLU_086182_0_0_1"/>